<name>A0A1H5RVH6_9SPHI</name>
<evidence type="ECO:0000256" key="3">
    <source>
        <dbReference type="ARBA" id="ARBA00023080"/>
    </source>
</evidence>
<dbReference type="GO" id="GO:0009117">
    <property type="term" value="P:nucleotide metabolic process"/>
    <property type="evidence" value="ECO:0007669"/>
    <property type="project" value="UniProtKB-KW"/>
</dbReference>
<sequence>MVLIERLKEIDILLGSKSPRRKELLKSMDVDFTVEVRETDEYVDPTLSPHDAVRYIAETKLSAFAEESYWGNLVICADTVVVDGEGAVIGKPADAEEAIKVISGLMGKSHIVYTAVALAYQGRKISFVEGTQVWFTTLTPEEIGYYVEQYQPMDKAGSYGIQEWIGRVAIEKIEGSYENVIGLPTARLYNELKKLFVEGI</sequence>
<dbReference type="PIRSF" id="PIRSF006305">
    <property type="entry name" value="Maf"/>
    <property type="match status" value="1"/>
</dbReference>
<protein>
    <recommendedName>
        <fullName evidence="4">dTTP/UTP pyrophosphatase</fullName>
        <shortName evidence="4">dTTPase/UTPase</shortName>
        <ecNumber evidence="4">3.6.1.9</ecNumber>
    </recommendedName>
    <alternativeName>
        <fullName evidence="4">Nucleoside triphosphate pyrophosphatase</fullName>
    </alternativeName>
    <alternativeName>
        <fullName evidence="4">Nucleotide pyrophosphatase</fullName>
        <shortName evidence="4">Nucleotide PPase</shortName>
    </alternativeName>
</protein>
<comment type="caution">
    <text evidence="4">Lacks conserved residue(s) required for the propagation of feature annotation.</text>
</comment>
<dbReference type="PANTHER" id="PTHR43213:SF5">
    <property type="entry name" value="BIFUNCTIONAL DTTP_UTP PYROPHOSPHATASE_METHYLTRANSFERASE PROTEIN-RELATED"/>
    <property type="match status" value="1"/>
</dbReference>
<gene>
    <name evidence="5" type="ORF">SAMN05421877_10182</name>
</gene>
<evidence type="ECO:0000256" key="2">
    <source>
        <dbReference type="ARBA" id="ARBA00022801"/>
    </source>
</evidence>
<feature type="site" description="Important for substrate specificity" evidence="4">
    <location>
        <position position="79"/>
    </location>
</feature>
<feature type="active site" description="Proton acceptor" evidence="4">
    <location>
        <position position="78"/>
    </location>
</feature>
<proteinExistence type="inferred from homology"/>
<keyword evidence="6" id="KW-1185">Reference proteome</keyword>
<organism evidence="5 6">
    <name type="scientific">Sphingobacterium lactis</name>
    <dbReference type="NCBI Taxonomy" id="797291"/>
    <lineage>
        <taxon>Bacteria</taxon>
        <taxon>Pseudomonadati</taxon>
        <taxon>Bacteroidota</taxon>
        <taxon>Sphingobacteriia</taxon>
        <taxon>Sphingobacteriales</taxon>
        <taxon>Sphingobacteriaceae</taxon>
        <taxon>Sphingobacterium</taxon>
    </lineage>
</organism>
<dbReference type="InterPro" id="IPR003697">
    <property type="entry name" value="Maf-like"/>
</dbReference>
<dbReference type="SUPFAM" id="SSF52972">
    <property type="entry name" value="ITPase-like"/>
    <property type="match status" value="1"/>
</dbReference>
<keyword evidence="4" id="KW-0963">Cytoplasm</keyword>
<feature type="site" description="Important for substrate specificity" evidence="4">
    <location>
        <position position="20"/>
    </location>
</feature>
<dbReference type="EMBL" id="FNUT01000001">
    <property type="protein sequence ID" value="SEF42353.1"/>
    <property type="molecule type" value="Genomic_DNA"/>
</dbReference>
<dbReference type="NCBIfam" id="TIGR00172">
    <property type="entry name" value="maf"/>
    <property type="match status" value="1"/>
</dbReference>
<dbReference type="Pfam" id="PF02545">
    <property type="entry name" value="Maf"/>
    <property type="match status" value="1"/>
</dbReference>
<dbReference type="EC" id="3.6.1.9" evidence="4"/>
<comment type="cofactor">
    <cofactor evidence="1 4">
        <name>a divalent metal cation</name>
        <dbReference type="ChEBI" id="CHEBI:60240"/>
    </cofactor>
</comment>
<dbReference type="RefSeq" id="WP_234993124.1">
    <property type="nucleotide sequence ID" value="NZ_CP049246.1"/>
</dbReference>
<keyword evidence="3 4" id="KW-0546">Nucleotide metabolism</keyword>
<evidence type="ECO:0000256" key="1">
    <source>
        <dbReference type="ARBA" id="ARBA00001968"/>
    </source>
</evidence>
<comment type="similarity">
    <text evidence="4">Belongs to the Maf family. YhdE subfamily.</text>
</comment>
<feature type="site" description="Important for substrate specificity" evidence="4">
    <location>
        <position position="162"/>
    </location>
</feature>
<keyword evidence="2 4" id="KW-0378">Hydrolase</keyword>
<evidence type="ECO:0000313" key="5">
    <source>
        <dbReference type="EMBL" id="SEF42353.1"/>
    </source>
</evidence>
<dbReference type="GO" id="GO:0036218">
    <property type="term" value="F:dTTP diphosphatase activity"/>
    <property type="evidence" value="ECO:0007669"/>
    <property type="project" value="RHEA"/>
</dbReference>
<comment type="catalytic activity">
    <reaction evidence="4">
        <text>UTP + H2O = UMP + diphosphate + H(+)</text>
        <dbReference type="Rhea" id="RHEA:29395"/>
        <dbReference type="ChEBI" id="CHEBI:15377"/>
        <dbReference type="ChEBI" id="CHEBI:15378"/>
        <dbReference type="ChEBI" id="CHEBI:33019"/>
        <dbReference type="ChEBI" id="CHEBI:46398"/>
        <dbReference type="ChEBI" id="CHEBI:57865"/>
        <dbReference type="EC" id="3.6.1.9"/>
    </reaction>
</comment>
<reference evidence="6" key="1">
    <citation type="submission" date="2016-10" db="EMBL/GenBank/DDBJ databases">
        <authorList>
            <person name="Varghese N."/>
            <person name="Submissions S."/>
        </authorList>
    </citation>
    <scope>NUCLEOTIDE SEQUENCE [LARGE SCALE GENOMIC DNA]</scope>
    <source>
        <strain evidence="6">DSM 22361</strain>
    </source>
</reference>
<evidence type="ECO:0000313" key="6">
    <source>
        <dbReference type="Proteomes" id="UP000236731"/>
    </source>
</evidence>
<dbReference type="CDD" id="cd00555">
    <property type="entry name" value="Maf"/>
    <property type="match status" value="1"/>
</dbReference>
<dbReference type="Gene3D" id="3.90.950.10">
    <property type="match status" value="1"/>
</dbReference>
<dbReference type="GO" id="GO:0005737">
    <property type="term" value="C:cytoplasm"/>
    <property type="evidence" value="ECO:0007669"/>
    <property type="project" value="UniProtKB-SubCell"/>
</dbReference>
<dbReference type="HAMAP" id="MF_00528">
    <property type="entry name" value="Maf"/>
    <property type="match status" value="1"/>
</dbReference>
<dbReference type="InterPro" id="IPR029001">
    <property type="entry name" value="ITPase-like_fam"/>
</dbReference>
<accession>A0A1H5RVH6</accession>
<comment type="function">
    <text evidence="4">Nucleoside triphosphate pyrophosphatase that hydrolyzes dTTP and UTP. May have a dual role in cell division arrest and in preventing the incorporation of modified nucleotides into cellular nucleic acids.</text>
</comment>
<dbReference type="Proteomes" id="UP000236731">
    <property type="component" value="Unassembled WGS sequence"/>
</dbReference>
<evidence type="ECO:0000256" key="4">
    <source>
        <dbReference type="HAMAP-Rule" id="MF_00528"/>
    </source>
</evidence>
<dbReference type="GO" id="GO:0036221">
    <property type="term" value="F:UTP diphosphatase activity"/>
    <property type="evidence" value="ECO:0007669"/>
    <property type="project" value="RHEA"/>
</dbReference>
<comment type="subcellular location">
    <subcellularLocation>
        <location evidence="4">Cytoplasm</location>
    </subcellularLocation>
</comment>
<dbReference type="AlphaFoldDB" id="A0A1H5RVH6"/>
<dbReference type="PANTHER" id="PTHR43213">
    <property type="entry name" value="BIFUNCTIONAL DTTP/UTP PYROPHOSPHATASE/METHYLTRANSFERASE PROTEIN-RELATED"/>
    <property type="match status" value="1"/>
</dbReference>
<comment type="catalytic activity">
    <reaction evidence="4">
        <text>dTTP + H2O = dTMP + diphosphate + H(+)</text>
        <dbReference type="Rhea" id="RHEA:28534"/>
        <dbReference type="ChEBI" id="CHEBI:15377"/>
        <dbReference type="ChEBI" id="CHEBI:15378"/>
        <dbReference type="ChEBI" id="CHEBI:33019"/>
        <dbReference type="ChEBI" id="CHEBI:37568"/>
        <dbReference type="ChEBI" id="CHEBI:63528"/>
        <dbReference type="EC" id="3.6.1.9"/>
    </reaction>
</comment>